<dbReference type="SUPFAM" id="SSF52799">
    <property type="entry name" value="(Phosphotyrosine protein) phosphatases II"/>
    <property type="match status" value="1"/>
</dbReference>
<dbReference type="AlphaFoldDB" id="A0A1W2EIR8"/>
<organism evidence="2 3">
    <name type="scientific">Lentzea albidocapillata</name>
    <dbReference type="NCBI Taxonomy" id="40571"/>
    <lineage>
        <taxon>Bacteria</taxon>
        <taxon>Bacillati</taxon>
        <taxon>Actinomycetota</taxon>
        <taxon>Actinomycetes</taxon>
        <taxon>Pseudonocardiales</taxon>
        <taxon>Pseudonocardiaceae</taxon>
        <taxon>Lentzea</taxon>
    </lineage>
</organism>
<dbReference type="Pfam" id="PF22785">
    <property type="entry name" value="Tc-R-P"/>
    <property type="match status" value="1"/>
</dbReference>
<evidence type="ECO:0000259" key="1">
    <source>
        <dbReference type="PROSITE" id="PS50056"/>
    </source>
</evidence>
<dbReference type="Proteomes" id="UP000192840">
    <property type="component" value="Unassembled WGS sequence"/>
</dbReference>
<feature type="domain" description="Tyrosine specific protein phosphatases" evidence="1">
    <location>
        <begin position="91"/>
        <end position="158"/>
    </location>
</feature>
<dbReference type="eggNOG" id="COG2453">
    <property type="taxonomic scope" value="Bacteria"/>
</dbReference>
<reference evidence="3" key="1">
    <citation type="submission" date="2017-04" db="EMBL/GenBank/DDBJ databases">
        <authorList>
            <person name="Varghese N."/>
            <person name="Submissions S."/>
        </authorList>
    </citation>
    <scope>NUCLEOTIDE SEQUENCE [LARGE SCALE GENOMIC DNA]</scope>
    <source>
        <strain evidence="3">DSM 44073</strain>
    </source>
</reference>
<proteinExistence type="predicted"/>
<name>A0A1W2EIR8_9PSEU</name>
<evidence type="ECO:0000313" key="2">
    <source>
        <dbReference type="EMBL" id="SMD09589.1"/>
    </source>
</evidence>
<evidence type="ECO:0000313" key="3">
    <source>
        <dbReference type="Proteomes" id="UP000192840"/>
    </source>
</evidence>
<sequence length="171" mass="18428">MKLGGKLRPLLYTVARPGPGTVSTMSHPAGGMYLEGKIRELRRVGVDVLVSTQTDSERVECDLVDEEKVVVAAGLQYVCFPIEDRAVPDVESAVAAVQPLHALYRRGAHVVFHCWAGIGRSSLLAGLLLGMDGVSPGEAWGLIAAARGWVVPDTAEQGEWLAAWWDGRETH</sequence>
<dbReference type="PROSITE" id="PS50056">
    <property type="entry name" value="TYR_PHOSPHATASE_2"/>
    <property type="match status" value="1"/>
</dbReference>
<dbReference type="Gene3D" id="3.90.190.10">
    <property type="entry name" value="Protein tyrosine phosphatase superfamily"/>
    <property type="match status" value="1"/>
</dbReference>
<keyword evidence="3" id="KW-1185">Reference proteome</keyword>
<protein>
    <submittedName>
        <fullName evidence="2">Protein-tyrosine phosphatase</fullName>
    </submittedName>
</protein>
<dbReference type="EMBL" id="FWYC01000009">
    <property type="protein sequence ID" value="SMD09589.1"/>
    <property type="molecule type" value="Genomic_DNA"/>
</dbReference>
<dbReference type="STRING" id="40571.SAMN05660733_04161"/>
<dbReference type="InterPro" id="IPR000387">
    <property type="entry name" value="Tyr_Pase_dom"/>
</dbReference>
<accession>A0A1W2EIR8</accession>
<dbReference type="InterPro" id="IPR029021">
    <property type="entry name" value="Prot-tyrosine_phosphatase-like"/>
</dbReference>
<dbReference type="InterPro" id="IPR016130">
    <property type="entry name" value="Tyr_Pase_AS"/>
</dbReference>
<gene>
    <name evidence="2" type="ORF">SAMN05660733_04161</name>
</gene>
<dbReference type="PROSITE" id="PS00383">
    <property type="entry name" value="TYR_PHOSPHATASE_1"/>
    <property type="match status" value="1"/>
</dbReference>